<organism evidence="1 2">
    <name type="scientific">Brassica cretica</name>
    <name type="common">Mustard</name>
    <dbReference type="NCBI Taxonomy" id="69181"/>
    <lineage>
        <taxon>Eukaryota</taxon>
        <taxon>Viridiplantae</taxon>
        <taxon>Streptophyta</taxon>
        <taxon>Embryophyta</taxon>
        <taxon>Tracheophyta</taxon>
        <taxon>Spermatophyta</taxon>
        <taxon>Magnoliopsida</taxon>
        <taxon>eudicotyledons</taxon>
        <taxon>Gunneridae</taxon>
        <taxon>Pentapetalae</taxon>
        <taxon>rosids</taxon>
        <taxon>malvids</taxon>
        <taxon>Brassicales</taxon>
        <taxon>Brassicaceae</taxon>
        <taxon>Brassiceae</taxon>
        <taxon>Brassica</taxon>
    </lineage>
</organism>
<dbReference type="Proteomes" id="UP000266723">
    <property type="component" value="Unassembled WGS sequence"/>
</dbReference>
<keyword evidence="2" id="KW-1185">Reference proteome</keyword>
<dbReference type="EMBL" id="QGKV02000832">
    <property type="protein sequence ID" value="KAF3550771.1"/>
    <property type="molecule type" value="Genomic_DNA"/>
</dbReference>
<comment type="caution">
    <text evidence="1">The sequence shown here is derived from an EMBL/GenBank/DDBJ whole genome shotgun (WGS) entry which is preliminary data.</text>
</comment>
<reference evidence="1 2" key="1">
    <citation type="journal article" date="2020" name="BMC Genomics">
        <title>Intraspecific diversification of the crop wild relative Brassica cretica Lam. using demographic model selection.</title>
        <authorList>
            <person name="Kioukis A."/>
            <person name="Michalopoulou V.A."/>
            <person name="Briers L."/>
            <person name="Pirintsos S."/>
            <person name="Studholme D.J."/>
            <person name="Pavlidis P."/>
            <person name="Sarris P.F."/>
        </authorList>
    </citation>
    <scope>NUCLEOTIDE SEQUENCE [LARGE SCALE GENOMIC DNA]</scope>
    <source>
        <strain evidence="2">cv. PFS-1207/04</strain>
    </source>
</reference>
<proteinExistence type="predicted"/>
<evidence type="ECO:0000313" key="1">
    <source>
        <dbReference type="EMBL" id="KAF3550771.1"/>
    </source>
</evidence>
<evidence type="ECO:0000313" key="2">
    <source>
        <dbReference type="Proteomes" id="UP000266723"/>
    </source>
</evidence>
<gene>
    <name evidence="1" type="ORF">DY000_02009727</name>
</gene>
<name>A0ABQ7CGV1_BRACR</name>
<sequence>MQCKRGGGGALRRMAGSEQRLEIRRTVRFSLDNRNWNFDFGSNWAFKGTGIYNMSNGIGKKE</sequence>
<protein>
    <submittedName>
        <fullName evidence="1">Uncharacterized protein</fullName>
    </submittedName>
</protein>
<accession>A0ABQ7CGV1</accession>